<organism evidence="10">
    <name type="scientific">Oryza nivara</name>
    <name type="common">Indian wild rice</name>
    <name type="synonym">Oryza sativa f. spontanea</name>
    <dbReference type="NCBI Taxonomy" id="4536"/>
    <lineage>
        <taxon>Eukaryota</taxon>
        <taxon>Viridiplantae</taxon>
        <taxon>Streptophyta</taxon>
        <taxon>Embryophyta</taxon>
        <taxon>Tracheophyta</taxon>
        <taxon>Spermatophyta</taxon>
        <taxon>Magnoliopsida</taxon>
        <taxon>Liliopsida</taxon>
        <taxon>Poales</taxon>
        <taxon>Poaceae</taxon>
        <taxon>BOP clade</taxon>
        <taxon>Oryzoideae</taxon>
        <taxon>Oryzeae</taxon>
        <taxon>Oryzinae</taxon>
        <taxon>Oryza</taxon>
    </lineage>
</organism>
<evidence type="ECO:0000256" key="5">
    <source>
        <dbReference type="ARBA" id="ARBA00023163"/>
    </source>
</evidence>
<feature type="compositionally biased region" description="Low complexity" evidence="7">
    <location>
        <begin position="196"/>
        <end position="206"/>
    </location>
</feature>
<evidence type="ECO:0000259" key="9">
    <source>
        <dbReference type="PROSITE" id="PS50217"/>
    </source>
</evidence>
<reference evidence="10" key="2">
    <citation type="submission" date="2018-04" db="EMBL/GenBank/DDBJ databases">
        <title>OnivRS2 (Oryza nivara Reference Sequence Version 2).</title>
        <authorList>
            <person name="Zhang J."/>
            <person name="Kudrna D."/>
            <person name="Lee S."/>
            <person name="Talag J."/>
            <person name="Rajasekar S."/>
            <person name="Welchert J."/>
            <person name="Hsing Y.-I."/>
            <person name="Wing R.A."/>
        </authorList>
    </citation>
    <scope>NUCLEOTIDE SEQUENCE [LARGE SCALE GENOMIC DNA]</scope>
    <source>
        <strain evidence="10">SL10</strain>
    </source>
</reference>
<dbReference type="InterPro" id="IPR004827">
    <property type="entry name" value="bZIP"/>
</dbReference>
<reference evidence="10" key="1">
    <citation type="submission" date="2015-04" db="UniProtKB">
        <authorList>
            <consortium name="EnsemblPlants"/>
        </authorList>
    </citation>
    <scope>IDENTIFICATION</scope>
    <source>
        <strain evidence="10">SL10</strain>
    </source>
</reference>
<dbReference type="PROSITE" id="PS50217">
    <property type="entry name" value="BZIP"/>
    <property type="match status" value="1"/>
</dbReference>
<dbReference type="InterPro" id="IPR044827">
    <property type="entry name" value="GBF-like"/>
</dbReference>
<keyword evidence="8" id="KW-0812">Transmembrane</keyword>
<keyword evidence="3" id="KW-0805">Transcription regulation</keyword>
<feature type="region of interest" description="Disordered" evidence="7">
    <location>
        <begin position="196"/>
        <end position="304"/>
    </location>
</feature>
<feature type="domain" description="BZIP" evidence="9">
    <location>
        <begin position="371"/>
        <end position="434"/>
    </location>
</feature>
<feature type="compositionally biased region" description="Basic and acidic residues" evidence="7">
    <location>
        <begin position="100"/>
        <end position="115"/>
    </location>
</feature>
<evidence type="ECO:0000256" key="4">
    <source>
        <dbReference type="ARBA" id="ARBA00023125"/>
    </source>
</evidence>
<keyword evidence="11" id="KW-1185">Reference proteome</keyword>
<keyword evidence="8" id="KW-0472">Membrane</keyword>
<keyword evidence="4" id="KW-0238">DNA-binding</keyword>
<dbReference type="Pfam" id="PF07777">
    <property type="entry name" value="MFMR"/>
    <property type="match status" value="1"/>
</dbReference>
<dbReference type="EnsemblPlants" id="ONIVA12G06500.1">
    <property type="protein sequence ID" value="ONIVA12G06500.1"/>
    <property type="gene ID" value="ONIVA12G06500"/>
</dbReference>
<evidence type="ECO:0000256" key="8">
    <source>
        <dbReference type="SAM" id="Phobius"/>
    </source>
</evidence>
<feature type="compositionally biased region" description="Low complexity" evidence="7">
    <location>
        <begin position="51"/>
        <end position="60"/>
    </location>
</feature>
<dbReference type="PANTHER" id="PTHR45967:SF2">
    <property type="entry name" value="BZIP TRANSCRIPTION FACTOR 68"/>
    <property type="match status" value="1"/>
</dbReference>
<comment type="subcellular location">
    <subcellularLocation>
        <location evidence="1">Nucleus</location>
    </subcellularLocation>
</comment>
<dbReference type="AlphaFoldDB" id="A0A0E0J8A6"/>
<dbReference type="GO" id="GO:0000976">
    <property type="term" value="F:transcription cis-regulatory region binding"/>
    <property type="evidence" value="ECO:0007669"/>
    <property type="project" value="UniProtKB-ARBA"/>
</dbReference>
<accession>A0A0E0J8A6</accession>
<evidence type="ECO:0000256" key="2">
    <source>
        <dbReference type="ARBA" id="ARBA00007163"/>
    </source>
</evidence>
<keyword evidence="5" id="KW-0804">Transcription</keyword>
<dbReference type="InterPro" id="IPR012900">
    <property type="entry name" value="MFMR"/>
</dbReference>
<feature type="compositionally biased region" description="Polar residues" evidence="7">
    <location>
        <begin position="228"/>
        <end position="239"/>
    </location>
</feature>
<dbReference type="GO" id="GO:0005634">
    <property type="term" value="C:nucleus"/>
    <property type="evidence" value="ECO:0007669"/>
    <property type="project" value="UniProtKB-SubCell"/>
</dbReference>
<evidence type="ECO:0000256" key="6">
    <source>
        <dbReference type="ARBA" id="ARBA00023242"/>
    </source>
</evidence>
<protein>
    <recommendedName>
        <fullName evidence="9">BZIP domain-containing protein</fullName>
    </recommendedName>
</protein>
<feature type="transmembrane region" description="Helical" evidence="8">
    <location>
        <begin position="540"/>
        <end position="567"/>
    </location>
</feature>
<dbReference type="SUPFAM" id="SSF57959">
    <property type="entry name" value="Leucine zipper domain"/>
    <property type="match status" value="1"/>
</dbReference>
<evidence type="ECO:0000313" key="11">
    <source>
        <dbReference type="Proteomes" id="UP000006591"/>
    </source>
</evidence>
<evidence type="ECO:0000256" key="3">
    <source>
        <dbReference type="ARBA" id="ARBA00023015"/>
    </source>
</evidence>
<sequence length="627" mass="68074">MDSDADQNRGKGRKRAHQPNPDPSAHLASRPNLSHASLAYHSTPRPRETQPQRNPTQPNPALAASPRVRYQPAQVVISSSPARPRARSRSPAPTTPDPEAPLRRPRDRGPRHKEQQPPASSSTATPAVYPDWANFQGYPPIPPHGFFPSPVASSPQGHPYMWGAQPMIPPYGTPPPPYVMYPPGVYAHPSMPPGTTTTAAAAAAAGGETGGKSSEGKEKSPIKRSKGSLGSLNMITGKNSTEHGKTSGASANGAISQSGESGSESSSEGSEANSQNDSHHKESGQEQDGEVRSSQNGVSRSPSQAKLNQTMAIMPMTSSGPVPAPTTNLNIGMDYWANTASSTPAIHGKATPTAAPGSMVPGEQWVQDERELKRQRRKQSNRESARRSRLRKQAECEELAQRAEVLKQENASLRDEVNRIRKEYDELLSKNSSLKEKLEDKQHKTDEAGVDNKLQHSVNCYQVVIILFWAGQHIDLQQMHGKLLKAGKFGLMLLQVAGMDLWQNSCWERLAKTSPRTGLPLKLVQVLQLLEQGGQGKLTLFLLIFWCFTLVIVIVWLEWAVGTIVALGSLMRSSNMSGAGMECLDRNSITWLSGMVAVDSILSLGIRKVVLCGIFSCTILMSMTKVK</sequence>
<name>A0A0E0J8A6_ORYNI</name>
<dbReference type="InterPro" id="IPR046347">
    <property type="entry name" value="bZIP_sf"/>
</dbReference>
<dbReference type="GO" id="GO:0003700">
    <property type="term" value="F:DNA-binding transcription factor activity"/>
    <property type="evidence" value="ECO:0007669"/>
    <property type="project" value="InterPro"/>
</dbReference>
<dbReference type="Pfam" id="PF16596">
    <property type="entry name" value="MFMR_assoc"/>
    <property type="match status" value="1"/>
</dbReference>
<dbReference type="CDD" id="cd14702">
    <property type="entry name" value="bZIP_plant_GBF1"/>
    <property type="match status" value="1"/>
</dbReference>
<feature type="compositionally biased region" description="Polar residues" evidence="7">
    <location>
        <begin position="292"/>
        <end position="304"/>
    </location>
</feature>
<evidence type="ECO:0000256" key="7">
    <source>
        <dbReference type="SAM" id="MobiDB-lite"/>
    </source>
</evidence>
<feature type="compositionally biased region" description="Polar residues" evidence="7">
    <location>
        <begin position="247"/>
        <end position="257"/>
    </location>
</feature>
<dbReference type="PROSITE" id="PS00036">
    <property type="entry name" value="BZIP_BASIC"/>
    <property type="match status" value="1"/>
</dbReference>
<feature type="region of interest" description="Disordered" evidence="7">
    <location>
        <begin position="1"/>
        <end position="134"/>
    </location>
</feature>
<feature type="region of interest" description="Disordered" evidence="7">
    <location>
        <begin position="346"/>
        <end position="393"/>
    </location>
</feature>
<keyword evidence="8" id="KW-1133">Transmembrane helix</keyword>
<dbReference type="Gramene" id="ONIVA12G06500.1">
    <property type="protein sequence ID" value="ONIVA12G06500.1"/>
    <property type="gene ID" value="ONIVA12G06500"/>
</dbReference>
<dbReference type="PANTHER" id="PTHR45967">
    <property type="entry name" value="G-BOX-BINDING FACTOR 3-RELATED"/>
    <property type="match status" value="1"/>
</dbReference>
<evidence type="ECO:0000313" key="10">
    <source>
        <dbReference type="EnsemblPlants" id="ONIVA12G06500.1"/>
    </source>
</evidence>
<dbReference type="Pfam" id="PF00170">
    <property type="entry name" value="bZIP_1"/>
    <property type="match status" value="1"/>
</dbReference>
<keyword evidence="6" id="KW-0539">Nucleus</keyword>
<comment type="similarity">
    <text evidence="2">Belongs to the bZIP family.</text>
</comment>
<evidence type="ECO:0000256" key="1">
    <source>
        <dbReference type="ARBA" id="ARBA00004123"/>
    </source>
</evidence>
<dbReference type="Gene3D" id="1.20.5.170">
    <property type="match status" value="1"/>
</dbReference>
<dbReference type="SMART" id="SM00338">
    <property type="entry name" value="BRLZ"/>
    <property type="match status" value="1"/>
</dbReference>
<dbReference type="InterPro" id="IPR045314">
    <property type="entry name" value="bZIP_plant_GBF1"/>
</dbReference>
<proteinExistence type="inferred from homology"/>
<feature type="compositionally biased region" description="Basic and acidic residues" evidence="7">
    <location>
        <begin position="380"/>
        <end position="393"/>
    </location>
</feature>
<dbReference type="OMA" id="FFEFESA"/>
<dbReference type="Proteomes" id="UP000006591">
    <property type="component" value="Chromosome 12"/>
</dbReference>
<feature type="compositionally biased region" description="Low complexity" evidence="7">
    <location>
        <begin position="258"/>
        <end position="271"/>
    </location>
</feature>
<dbReference type="eggNOG" id="ENOG502QUJX">
    <property type="taxonomic scope" value="Eukaryota"/>
</dbReference>